<comment type="caution">
    <text evidence="1">The sequence shown here is derived from an EMBL/GenBank/DDBJ whole genome shotgun (WGS) entry which is preliminary data.</text>
</comment>
<dbReference type="EMBL" id="SIDB01000008">
    <property type="protein sequence ID" value="KAI3429304.1"/>
    <property type="molecule type" value="Genomic_DNA"/>
</dbReference>
<gene>
    <name evidence="1" type="ORF">D9Q98_005399</name>
</gene>
<name>A0A9D4TLR1_CHLVU</name>
<proteinExistence type="predicted"/>
<accession>A0A9D4TLR1</accession>
<reference evidence="1" key="1">
    <citation type="journal article" date="2019" name="Plant J.">
        <title>Chlorella vulgaris genome assembly and annotation reveals the molecular basis for metabolic acclimation to high light conditions.</title>
        <authorList>
            <person name="Cecchin M."/>
            <person name="Marcolungo L."/>
            <person name="Rossato M."/>
            <person name="Girolomoni L."/>
            <person name="Cosentino E."/>
            <person name="Cuine S."/>
            <person name="Li-Beisson Y."/>
            <person name="Delledonne M."/>
            <person name="Ballottari M."/>
        </authorList>
    </citation>
    <scope>NUCLEOTIDE SEQUENCE</scope>
    <source>
        <strain evidence="1">211/11P</strain>
    </source>
</reference>
<evidence type="ECO:0000313" key="1">
    <source>
        <dbReference type="EMBL" id="KAI3429304.1"/>
    </source>
</evidence>
<sequence>MARLRADLAVDSELAARFEELLKEDDAEWSTWDAMTRWYDTKSYETVREPGQVRCPVGVPLHLFLKFNRAWARRCWDPKEPCSTDSDDEWYQ</sequence>
<organism evidence="1 2">
    <name type="scientific">Chlorella vulgaris</name>
    <name type="common">Green alga</name>
    <dbReference type="NCBI Taxonomy" id="3077"/>
    <lineage>
        <taxon>Eukaryota</taxon>
        <taxon>Viridiplantae</taxon>
        <taxon>Chlorophyta</taxon>
        <taxon>core chlorophytes</taxon>
        <taxon>Trebouxiophyceae</taxon>
        <taxon>Chlorellales</taxon>
        <taxon>Chlorellaceae</taxon>
        <taxon>Chlorella clade</taxon>
        <taxon>Chlorella</taxon>
    </lineage>
</organism>
<evidence type="ECO:0000313" key="2">
    <source>
        <dbReference type="Proteomes" id="UP001055712"/>
    </source>
</evidence>
<reference evidence="1" key="2">
    <citation type="submission" date="2020-11" db="EMBL/GenBank/DDBJ databases">
        <authorList>
            <person name="Cecchin M."/>
            <person name="Marcolungo L."/>
            <person name="Rossato M."/>
            <person name="Girolomoni L."/>
            <person name="Cosentino E."/>
            <person name="Cuine S."/>
            <person name="Li-Beisson Y."/>
            <person name="Delledonne M."/>
            <person name="Ballottari M."/>
        </authorList>
    </citation>
    <scope>NUCLEOTIDE SEQUENCE</scope>
    <source>
        <strain evidence="1">211/11P</strain>
        <tissue evidence="1">Whole cell</tissue>
    </source>
</reference>
<dbReference type="Proteomes" id="UP001055712">
    <property type="component" value="Unassembled WGS sequence"/>
</dbReference>
<dbReference type="AlphaFoldDB" id="A0A9D4TLR1"/>
<protein>
    <submittedName>
        <fullName evidence="1">Uncharacterized protein</fullName>
    </submittedName>
</protein>
<keyword evidence="2" id="KW-1185">Reference proteome</keyword>